<protein>
    <submittedName>
        <fullName evidence="2">Uncharacterized protein</fullName>
    </submittedName>
</protein>
<feature type="signal peptide" evidence="1">
    <location>
        <begin position="1"/>
        <end position="30"/>
    </location>
</feature>
<dbReference type="EMBL" id="AMZN01000044">
    <property type="protein sequence ID" value="ELR71161.1"/>
    <property type="molecule type" value="Genomic_DNA"/>
</dbReference>
<name>L8JQC9_9BACT</name>
<feature type="chain" id="PRO_5003994131" evidence="1">
    <location>
        <begin position="31"/>
        <end position="130"/>
    </location>
</feature>
<reference evidence="2 3" key="1">
    <citation type="submission" date="2012-12" db="EMBL/GenBank/DDBJ databases">
        <title>Genome assembly of Fulvivirga imtechensis AK7.</title>
        <authorList>
            <person name="Nupur N."/>
            <person name="Khatri I."/>
            <person name="Kumar R."/>
            <person name="Subramanian S."/>
            <person name="Pinnaka A."/>
        </authorList>
    </citation>
    <scope>NUCLEOTIDE SEQUENCE [LARGE SCALE GENOMIC DNA]</scope>
    <source>
        <strain evidence="2 3">AK7</strain>
    </source>
</reference>
<comment type="caution">
    <text evidence="2">The sequence shown here is derived from an EMBL/GenBank/DDBJ whole genome shotgun (WGS) entry which is preliminary data.</text>
</comment>
<keyword evidence="3" id="KW-1185">Reference proteome</keyword>
<organism evidence="2 3">
    <name type="scientific">Fulvivirga imtechensis AK7</name>
    <dbReference type="NCBI Taxonomy" id="1237149"/>
    <lineage>
        <taxon>Bacteria</taxon>
        <taxon>Pseudomonadati</taxon>
        <taxon>Bacteroidota</taxon>
        <taxon>Cytophagia</taxon>
        <taxon>Cytophagales</taxon>
        <taxon>Fulvivirgaceae</taxon>
        <taxon>Fulvivirga</taxon>
    </lineage>
</organism>
<evidence type="ECO:0000256" key="1">
    <source>
        <dbReference type="SAM" id="SignalP"/>
    </source>
</evidence>
<dbReference type="AlphaFoldDB" id="L8JQC9"/>
<sequence length="130" mass="15147">MQQQILQNMKKIWSIALLFFTLSAPDRSHAGIMLSDTTDLKKATALRGCNFIEVKDDRHLYNLITVTTEFACPEIVFTTYDQAGNLEHARSYPKSTFLKALRQKELLKRGKAYLILTRYQIYFIDKRKKP</sequence>
<proteinExistence type="predicted"/>
<keyword evidence="1" id="KW-0732">Signal</keyword>
<evidence type="ECO:0000313" key="2">
    <source>
        <dbReference type="EMBL" id="ELR71161.1"/>
    </source>
</evidence>
<accession>L8JQC9</accession>
<gene>
    <name evidence="2" type="ORF">C900_02965</name>
</gene>
<evidence type="ECO:0000313" key="3">
    <source>
        <dbReference type="Proteomes" id="UP000011135"/>
    </source>
</evidence>
<dbReference type="Proteomes" id="UP000011135">
    <property type="component" value="Unassembled WGS sequence"/>
</dbReference>